<dbReference type="Gene3D" id="3.90.1750.10">
    <property type="entry name" value="Hect, E3 ligase catalytic domains"/>
    <property type="match status" value="1"/>
</dbReference>
<dbReference type="PANTHER" id="PTHR45622">
    <property type="entry name" value="UBIQUITIN-PROTEIN LIGASE E3A-RELATED"/>
    <property type="match status" value="1"/>
</dbReference>
<evidence type="ECO:0000256" key="3">
    <source>
        <dbReference type="ARBA" id="ARBA00022786"/>
    </source>
</evidence>
<evidence type="ECO:0000256" key="4">
    <source>
        <dbReference type="PROSITE-ProRule" id="PRU00104"/>
    </source>
</evidence>
<name>A0A0G4FMN8_9ALVE</name>
<evidence type="ECO:0000313" key="8">
    <source>
        <dbReference type="EMBL" id="CEM15351.1"/>
    </source>
</evidence>
<dbReference type="PRINTS" id="PR00633">
    <property type="entry name" value="RCCNDNSATION"/>
</dbReference>
<dbReference type="FunFam" id="3.30.2410.10:FF:000003">
    <property type="entry name" value="probable E3 ubiquitin-protein ligase HERC4 isoform X1"/>
    <property type="match status" value="1"/>
</dbReference>
<organism evidence="8">
    <name type="scientific">Chromera velia CCMP2878</name>
    <dbReference type="NCBI Taxonomy" id="1169474"/>
    <lineage>
        <taxon>Eukaryota</taxon>
        <taxon>Sar</taxon>
        <taxon>Alveolata</taxon>
        <taxon>Colpodellida</taxon>
        <taxon>Chromeraceae</taxon>
        <taxon>Chromera</taxon>
    </lineage>
</organism>
<dbReference type="PhylomeDB" id="A0A0G4FMN8"/>
<dbReference type="InterPro" id="IPR000408">
    <property type="entry name" value="Reg_chr_condens"/>
</dbReference>
<feature type="repeat" description="RCC1" evidence="5">
    <location>
        <begin position="251"/>
        <end position="308"/>
    </location>
</feature>
<dbReference type="SUPFAM" id="SSF50985">
    <property type="entry name" value="RCC1/BLIP-II"/>
    <property type="match status" value="2"/>
</dbReference>
<dbReference type="PROSITE" id="PS50237">
    <property type="entry name" value="HECT"/>
    <property type="match status" value="1"/>
</dbReference>
<dbReference type="SUPFAM" id="SSF56204">
    <property type="entry name" value="Hect, E3 ligase catalytic domain"/>
    <property type="match status" value="1"/>
</dbReference>
<dbReference type="EMBL" id="CDMZ01000485">
    <property type="protein sequence ID" value="CEM15351.1"/>
    <property type="molecule type" value="Genomic_DNA"/>
</dbReference>
<evidence type="ECO:0000256" key="1">
    <source>
        <dbReference type="ARBA" id="ARBA00022679"/>
    </source>
</evidence>
<dbReference type="SMART" id="SM00119">
    <property type="entry name" value="HECTc"/>
    <property type="match status" value="1"/>
</dbReference>
<feature type="repeat" description="RCC1" evidence="5">
    <location>
        <begin position="309"/>
        <end position="363"/>
    </location>
</feature>
<feature type="compositionally biased region" description="Gly residues" evidence="6">
    <location>
        <begin position="1"/>
        <end position="11"/>
    </location>
</feature>
<dbReference type="InterPro" id="IPR035983">
    <property type="entry name" value="Hect_E3_ubiquitin_ligase"/>
</dbReference>
<evidence type="ECO:0000256" key="5">
    <source>
        <dbReference type="PROSITE-ProRule" id="PRU00235"/>
    </source>
</evidence>
<dbReference type="Gene3D" id="3.30.2160.10">
    <property type="entry name" value="Hect, E3 ligase catalytic domain"/>
    <property type="match status" value="1"/>
</dbReference>
<feature type="repeat" description="RCC1" evidence="5">
    <location>
        <begin position="419"/>
        <end position="474"/>
    </location>
</feature>
<dbReference type="Gene3D" id="2.130.10.30">
    <property type="entry name" value="Regulator of chromosome condensation 1/beta-lactamase-inhibitor protein II"/>
    <property type="match status" value="2"/>
</dbReference>
<keyword evidence="1" id="KW-0808">Transferase</keyword>
<feature type="repeat" description="RCC1" evidence="5">
    <location>
        <begin position="143"/>
        <end position="197"/>
    </location>
</feature>
<dbReference type="InterPro" id="IPR058923">
    <property type="entry name" value="RCC1-like_dom"/>
</dbReference>
<dbReference type="GO" id="GO:0005737">
    <property type="term" value="C:cytoplasm"/>
    <property type="evidence" value="ECO:0007669"/>
    <property type="project" value="TreeGrafter"/>
</dbReference>
<dbReference type="InterPro" id="IPR009091">
    <property type="entry name" value="RCC1/BLIP-II"/>
</dbReference>
<dbReference type="PANTHER" id="PTHR45622:SF60">
    <property type="entry name" value="UBIQUITIN-PROTEIN LIGASE E3A"/>
    <property type="match status" value="1"/>
</dbReference>
<dbReference type="CDD" id="cd00078">
    <property type="entry name" value="HECTc"/>
    <property type="match status" value="1"/>
</dbReference>
<sequence>MAQPQQGGGTAGDSHAHDAPPSLWRTTTQIDPSQRPAPGFGLGNRTLSLQSSGGSPLAGVSFKVFSWGANEAGQLLLGTSSSPSQGDVVMHGCEGEGASSSASAGVTVEEFRSAPACIQKLSGRRVRSVVAGLDSSWVVGEAGDVWGGGNNSQGQIDPQDKDAGSVVSRPRHVESLENFKVFAMAAGRDHAVAIQHNGNPLSFGVGEFGQLGTGQTSLRTEVPRQLKGFSGLSIRAVACGSVHSLILSTTGQVFVCGDNSSGALGVGDPSSDPSKAMAVTAVCVPKLFALPVQQVAAGPEHSLALTISGEVFAWGRNKDSRLGLGDEFEQKEKVFEPERVGGLPAVAKGIAAGGAHSLLILSKNKLMAAGSNRFGQLGIGKPGVPPFASNFRQVAFERGGKVRVASCGSNHSVVVTETGGLMAFGKNDLGQLGTGWTSESIGYPTPVAIFPQSAPLIFYSVSAGGDHSLAAALELDIPELSNSPQAAAAAASRIRLSPLPTQVNPPSDKEDKGAQSPFESGGSKSTRKALAASGGAGVGGGGGGGEDSSRLVFGLQRIPTGGTFTQLQGGMMNANFPVSASAAAAAAAALATGAGGGRSGGIKLEEEAQKGIVKELTRLETLNDRPMSSSSSAGIGASSRLPVPKSSPGIFSGSSGESASPSPGTGGDSDAGVVAVPLDRKGSCSLPLCLKPPPAMLPFVQGIGTDEVLSLLESQQREKEGLGTIAGPHTMRHRLSQVFESPLVLNASFLFPGRQAVLDSEGIEAFYRKVLSASDAAETAGVLLSSSLRCLETAAEGVRSLRAVDQIRFLIVILLCPLLGSDNSQSTAVMTSLAKLTFVLTEAGKRAFCKVICHDVPPSLFGARLVKHAREFCNRQILKRGERYREAVSFWHGIGLLQLLWQANEQTAGRTKVDEGGRKADPAVPLENFSLQSASALSPVQEVQSYHQLVVRKFGGACPPRGKLQSELFDVMKEHTTPPPEMTFLLAHINLCPLAFKRNCFMVEIKVSMQQGMLEAITSMTIPFFVLSVRRDRLLHDTMGLLLQAKPLELRRPLKVKFEGEEGIDEGGVKREFFSILIRELLNPNFGMFSYNEDTRIHWFNGNSLETKREFVLVGALLGLAIYNDVLLELSFPQAVYKKLQGEALDLSDLALVFPEESRSFQSLLQQPQGEEFDAAFGEMTFEVDYEFYGERRSQELCPGGAERKLTWESRQEYVRLYTKWLLEDSVKDQFEPFKEGFLRICGAPMLPLFSAEELQLLVCGEPQVDFKELRKGAQYEGGYSETHPFILGFWDTLEGFSLEQKLRFLHFCTGSSRVPVGGLKELNLKIQRNGPDTDRLPTAYTCFNALLLPEYSTKEKMKTVLLRAIEEAEGFGMQ</sequence>
<evidence type="ECO:0000256" key="6">
    <source>
        <dbReference type="SAM" id="MobiDB-lite"/>
    </source>
</evidence>
<feature type="domain" description="HECT" evidence="7">
    <location>
        <begin position="1046"/>
        <end position="1375"/>
    </location>
</feature>
<feature type="compositionally biased region" description="Low complexity" evidence="6">
    <location>
        <begin position="628"/>
        <end position="639"/>
    </location>
</feature>
<dbReference type="GO" id="GO:0004842">
    <property type="term" value="F:ubiquitin-protein transferase activity"/>
    <property type="evidence" value="ECO:0007669"/>
    <property type="project" value="InterPro"/>
</dbReference>
<feature type="repeat" description="RCC1" evidence="5">
    <location>
        <begin position="364"/>
        <end position="418"/>
    </location>
</feature>
<feature type="compositionally biased region" description="Gly residues" evidence="6">
    <location>
        <begin position="534"/>
        <end position="546"/>
    </location>
</feature>
<evidence type="ECO:0000259" key="7">
    <source>
        <dbReference type="PROSITE" id="PS50237"/>
    </source>
</evidence>
<accession>A0A0G4FMN8</accession>
<dbReference type="Pfam" id="PF25390">
    <property type="entry name" value="WD40_RLD"/>
    <property type="match status" value="1"/>
</dbReference>
<dbReference type="PROSITE" id="PS50012">
    <property type="entry name" value="RCC1_3"/>
    <property type="match status" value="6"/>
</dbReference>
<dbReference type="PROSITE" id="PS00626">
    <property type="entry name" value="RCC1_2"/>
    <property type="match status" value="3"/>
</dbReference>
<dbReference type="Pfam" id="PF00632">
    <property type="entry name" value="HECT"/>
    <property type="match status" value="1"/>
</dbReference>
<proteinExistence type="predicted"/>
<feature type="compositionally biased region" description="Low complexity" evidence="6">
    <location>
        <begin position="649"/>
        <end position="663"/>
    </location>
</feature>
<dbReference type="Pfam" id="PF13540">
    <property type="entry name" value="RCC1_2"/>
    <property type="match status" value="1"/>
</dbReference>
<feature type="region of interest" description="Disordered" evidence="6">
    <location>
        <begin position="1"/>
        <end position="47"/>
    </location>
</feature>
<dbReference type="InterPro" id="IPR051709">
    <property type="entry name" value="Ub-ligase/GTPase-reg"/>
</dbReference>
<feature type="region of interest" description="Disordered" evidence="6">
    <location>
        <begin position="621"/>
        <end position="674"/>
    </location>
</feature>
<keyword evidence="2" id="KW-0677">Repeat</keyword>
<keyword evidence="3 4" id="KW-0833">Ubl conjugation pathway</keyword>
<protein>
    <recommendedName>
        <fullName evidence="7">HECT domain-containing protein</fullName>
    </recommendedName>
</protein>
<dbReference type="Gene3D" id="3.30.2410.10">
    <property type="entry name" value="Hect, E3 ligase catalytic domain"/>
    <property type="match status" value="1"/>
</dbReference>
<reference evidence="8" key="1">
    <citation type="submission" date="2014-11" db="EMBL/GenBank/DDBJ databases">
        <authorList>
            <person name="Otto D Thomas"/>
            <person name="Naeem Raeece"/>
        </authorList>
    </citation>
    <scope>NUCLEOTIDE SEQUENCE</scope>
</reference>
<dbReference type="VEuPathDB" id="CryptoDB:Cvel_3526"/>
<evidence type="ECO:0000256" key="2">
    <source>
        <dbReference type="ARBA" id="ARBA00022737"/>
    </source>
</evidence>
<feature type="region of interest" description="Disordered" evidence="6">
    <location>
        <begin position="493"/>
        <end position="550"/>
    </location>
</feature>
<feature type="active site" description="Glycyl thioester intermediate" evidence="4">
    <location>
        <position position="1343"/>
    </location>
</feature>
<feature type="repeat" description="RCC1" evidence="5">
    <location>
        <begin position="198"/>
        <end position="250"/>
    </location>
</feature>
<dbReference type="InterPro" id="IPR000569">
    <property type="entry name" value="HECT_dom"/>
</dbReference>
<gene>
    <name evidence="8" type="ORF">Cvel_3526</name>
</gene>